<evidence type="ECO:0000313" key="2">
    <source>
        <dbReference type="Proteomes" id="UP000604046"/>
    </source>
</evidence>
<accession>A0A812TMX9</accession>
<dbReference type="AlphaFoldDB" id="A0A812TMX9"/>
<name>A0A812TMX9_9DINO</name>
<gene>
    <name evidence="1" type="ORF">SNAT2548_LOCUS29657</name>
</gene>
<dbReference type="Proteomes" id="UP000604046">
    <property type="component" value="Unassembled WGS sequence"/>
</dbReference>
<sequence>MCTCCCCCQQEVAPTDVELETRRTRVRELSVQASASEFQVHQVPMLGALYLLRGRTIRCAALLLLSTGRGLPEPFHMLFRATQYYVCDATVLLLSRRLSQHQGPASLVLMDLLMLELHAAAPFDPAGGSSGLRLRATEEFTRRVHEL</sequence>
<keyword evidence="2" id="KW-1185">Reference proteome</keyword>
<reference evidence="1" key="1">
    <citation type="submission" date="2021-02" db="EMBL/GenBank/DDBJ databases">
        <authorList>
            <person name="Dougan E. K."/>
            <person name="Rhodes N."/>
            <person name="Thang M."/>
            <person name="Chan C."/>
        </authorList>
    </citation>
    <scope>NUCLEOTIDE SEQUENCE</scope>
</reference>
<proteinExistence type="predicted"/>
<organism evidence="1 2">
    <name type="scientific">Symbiodinium natans</name>
    <dbReference type="NCBI Taxonomy" id="878477"/>
    <lineage>
        <taxon>Eukaryota</taxon>
        <taxon>Sar</taxon>
        <taxon>Alveolata</taxon>
        <taxon>Dinophyceae</taxon>
        <taxon>Suessiales</taxon>
        <taxon>Symbiodiniaceae</taxon>
        <taxon>Symbiodinium</taxon>
    </lineage>
</organism>
<comment type="caution">
    <text evidence="1">The sequence shown here is derived from an EMBL/GenBank/DDBJ whole genome shotgun (WGS) entry which is preliminary data.</text>
</comment>
<protein>
    <submittedName>
        <fullName evidence="1">Uncharacterized protein</fullName>
    </submittedName>
</protein>
<evidence type="ECO:0000313" key="1">
    <source>
        <dbReference type="EMBL" id="CAE7529617.1"/>
    </source>
</evidence>
<dbReference type="EMBL" id="CAJNDS010002570">
    <property type="protein sequence ID" value="CAE7529617.1"/>
    <property type="molecule type" value="Genomic_DNA"/>
</dbReference>